<dbReference type="Gene3D" id="1.20.5.170">
    <property type="match status" value="1"/>
</dbReference>
<dbReference type="AlphaFoldDB" id="A0A0B7AFS5"/>
<feature type="coiled-coil region" evidence="1">
    <location>
        <begin position="1"/>
        <end position="63"/>
    </location>
</feature>
<name>A0A0B7AFS5_9EUPU</name>
<gene>
    <name evidence="2" type="primary">ORF116563</name>
</gene>
<feature type="non-terminal residue" evidence="2">
    <location>
        <position position="289"/>
    </location>
</feature>
<keyword evidence="1" id="KW-0175">Coiled coil</keyword>
<feature type="coiled-coil region" evidence="1">
    <location>
        <begin position="239"/>
        <end position="287"/>
    </location>
</feature>
<feature type="non-terminal residue" evidence="2">
    <location>
        <position position="1"/>
    </location>
</feature>
<dbReference type="EMBL" id="HACG01032763">
    <property type="protein sequence ID" value="CEK79628.1"/>
    <property type="molecule type" value="Transcribed_RNA"/>
</dbReference>
<evidence type="ECO:0000313" key="2">
    <source>
        <dbReference type="EMBL" id="CEK79628.1"/>
    </source>
</evidence>
<reference evidence="2" key="1">
    <citation type="submission" date="2014-12" db="EMBL/GenBank/DDBJ databases">
        <title>Insight into the proteome of Arion vulgaris.</title>
        <authorList>
            <person name="Aradska J."/>
            <person name="Bulat T."/>
            <person name="Smidak R."/>
            <person name="Sarate P."/>
            <person name="Gangsoo J."/>
            <person name="Sialana F."/>
            <person name="Bilban M."/>
            <person name="Lubec G."/>
        </authorList>
    </citation>
    <scope>NUCLEOTIDE SEQUENCE</scope>
    <source>
        <tissue evidence="2">Skin</tissue>
    </source>
</reference>
<feature type="coiled-coil region" evidence="1">
    <location>
        <begin position="106"/>
        <end position="203"/>
    </location>
</feature>
<protein>
    <submittedName>
        <fullName evidence="2">Uncharacterized protein</fullName>
    </submittedName>
</protein>
<accession>A0A0B7AFS5</accession>
<sequence length="289" mass="33541">KSNLEDVLNKKEEQLNNLHNDMSSKDEDMSKLQEILRGREAENENLNEMIAMLKQEIVQVKEKCDATFAVIAELTETLSIKNTKLLDLHSRELSFSDSEKYLTTTCEELRVENETYKQSVTNIESELQQVRDQLTARNVEMLTLNEELNRLKDSADETSKMFYELQNVVSQKSDELVLMASQNDEIKEELIGSLNEVRELKELTHSKIEELQTLDSVKCKLEEQIDILNSQIKDKIDECTEYNHRISSLTDKVSDLEKKLQYQSQEMIALSDIKSNLEDVLNKKEEELN</sequence>
<proteinExistence type="predicted"/>
<organism evidence="2">
    <name type="scientific">Arion vulgaris</name>
    <dbReference type="NCBI Taxonomy" id="1028688"/>
    <lineage>
        <taxon>Eukaryota</taxon>
        <taxon>Metazoa</taxon>
        <taxon>Spiralia</taxon>
        <taxon>Lophotrochozoa</taxon>
        <taxon>Mollusca</taxon>
        <taxon>Gastropoda</taxon>
        <taxon>Heterobranchia</taxon>
        <taxon>Euthyneura</taxon>
        <taxon>Panpulmonata</taxon>
        <taxon>Eupulmonata</taxon>
        <taxon>Stylommatophora</taxon>
        <taxon>Helicina</taxon>
        <taxon>Arionoidea</taxon>
        <taxon>Arionidae</taxon>
        <taxon>Arion</taxon>
    </lineage>
</organism>
<evidence type="ECO:0000256" key="1">
    <source>
        <dbReference type="SAM" id="Coils"/>
    </source>
</evidence>